<comment type="caution">
    <text evidence="3">The sequence shown here is derived from an EMBL/GenBank/DDBJ whole genome shotgun (WGS) entry which is preliminary data.</text>
</comment>
<dbReference type="Proteomes" id="UP001443914">
    <property type="component" value="Unassembled WGS sequence"/>
</dbReference>
<evidence type="ECO:0000256" key="2">
    <source>
        <dbReference type="ARBA" id="ARBA00023242"/>
    </source>
</evidence>
<dbReference type="AlphaFoldDB" id="A0AAW1J3S5"/>
<evidence type="ECO:0008006" key="5">
    <source>
        <dbReference type="Google" id="ProtNLM"/>
    </source>
</evidence>
<dbReference type="InterPro" id="IPR051992">
    <property type="entry name" value="OxStress_Response_Reg"/>
</dbReference>
<proteinExistence type="predicted"/>
<dbReference type="GO" id="GO:0006950">
    <property type="term" value="P:response to stress"/>
    <property type="evidence" value="ECO:0007669"/>
    <property type="project" value="UniProtKB-ARBA"/>
</dbReference>
<keyword evidence="2" id="KW-0539">Nucleus</keyword>
<reference evidence="3" key="1">
    <citation type="submission" date="2024-03" db="EMBL/GenBank/DDBJ databases">
        <title>WGS assembly of Saponaria officinalis var. Norfolk2.</title>
        <authorList>
            <person name="Jenkins J."/>
            <person name="Shu S."/>
            <person name="Grimwood J."/>
            <person name="Barry K."/>
            <person name="Goodstein D."/>
            <person name="Schmutz J."/>
            <person name="Leebens-Mack J."/>
            <person name="Osbourn A."/>
        </authorList>
    </citation>
    <scope>NUCLEOTIDE SEQUENCE [LARGE SCALE GENOMIC DNA]</scope>
    <source>
        <strain evidence="3">JIC</strain>
    </source>
</reference>
<name>A0AAW1J3S5_SAPOF</name>
<organism evidence="3 4">
    <name type="scientific">Saponaria officinalis</name>
    <name type="common">Common soapwort</name>
    <name type="synonym">Lychnis saponaria</name>
    <dbReference type="NCBI Taxonomy" id="3572"/>
    <lineage>
        <taxon>Eukaryota</taxon>
        <taxon>Viridiplantae</taxon>
        <taxon>Streptophyta</taxon>
        <taxon>Embryophyta</taxon>
        <taxon>Tracheophyta</taxon>
        <taxon>Spermatophyta</taxon>
        <taxon>Magnoliopsida</taxon>
        <taxon>eudicotyledons</taxon>
        <taxon>Gunneridae</taxon>
        <taxon>Pentapetalae</taxon>
        <taxon>Caryophyllales</taxon>
        <taxon>Caryophyllaceae</taxon>
        <taxon>Caryophylleae</taxon>
        <taxon>Saponaria</taxon>
    </lineage>
</organism>
<dbReference type="PANTHER" id="PTHR33172:SF29">
    <property type="entry name" value="OS06G0559400 PROTEIN"/>
    <property type="match status" value="1"/>
</dbReference>
<dbReference type="EMBL" id="JBDFQZ010000008">
    <property type="protein sequence ID" value="KAK9697575.1"/>
    <property type="molecule type" value="Genomic_DNA"/>
</dbReference>
<dbReference type="PANTHER" id="PTHR33172">
    <property type="entry name" value="OS08G0516900 PROTEIN"/>
    <property type="match status" value="1"/>
</dbReference>
<keyword evidence="4" id="KW-1185">Reference proteome</keyword>
<protein>
    <recommendedName>
        <fullName evidence="5">Oxidative stress 3</fullName>
    </recommendedName>
</protein>
<dbReference type="GO" id="GO:0005634">
    <property type="term" value="C:nucleus"/>
    <property type="evidence" value="ECO:0007669"/>
    <property type="project" value="UniProtKB-SubCell"/>
</dbReference>
<accession>A0AAW1J3S5</accession>
<comment type="subcellular location">
    <subcellularLocation>
        <location evidence="1">Nucleus</location>
    </subcellularLocation>
</comment>
<gene>
    <name evidence="3" type="ORF">RND81_08G046400</name>
</gene>
<evidence type="ECO:0000313" key="4">
    <source>
        <dbReference type="Proteomes" id="UP001443914"/>
    </source>
</evidence>
<sequence>MFIQRLKVVNLQIYNYHNMDSWNIIEENNSTLFDSTKEDSNSSCSSFSSSTSSDFMDNASSSSSNGPLYQLSDLMDQLPIKRGLSKCYEGKSQSFVSLASVESLEDLAKGHNPYKKRVKLCNTTFSGTLNAQKHTTPKATISKKPSYKRNCSRNFMGTCRLGPISLHKDF</sequence>
<evidence type="ECO:0000313" key="3">
    <source>
        <dbReference type="EMBL" id="KAK9697575.1"/>
    </source>
</evidence>
<evidence type="ECO:0000256" key="1">
    <source>
        <dbReference type="ARBA" id="ARBA00004123"/>
    </source>
</evidence>